<feature type="compositionally biased region" description="Low complexity" evidence="1">
    <location>
        <begin position="224"/>
        <end position="237"/>
    </location>
</feature>
<organism evidence="2 3">
    <name type="scientific">Colletotrichum asianum</name>
    <dbReference type="NCBI Taxonomy" id="702518"/>
    <lineage>
        <taxon>Eukaryota</taxon>
        <taxon>Fungi</taxon>
        <taxon>Dikarya</taxon>
        <taxon>Ascomycota</taxon>
        <taxon>Pezizomycotina</taxon>
        <taxon>Sordariomycetes</taxon>
        <taxon>Hypocreomycetidae</taxon>
        <taxon>Glomerellales</taxon>
        <taxon>Glomerellaceae</taxon>
        <taxon>Colletotrichum</taxon>
        <taxon>Colletotrichum gloeosporioides species complex</taxon>
    </lineage>
</organism>
<feature type="region of interest" description="Disordered" evidence="1">
    <location>
        <begin position="1"/>
        <end position="117"/>
    </location>
</feature>
<dbReference type="OrthoDB" id="4829625at2759"/>
<dbReference type="Proteomes" id="UP000434172">
    <property type="component" value="Unassembled WGS sequence"/>
</dbReference>
<dbReference type="AlphaFoldDB" id="A0A8H3ZJU6"/>
<feature type="region of interest" description="Disordered" evidence="1">
    <location>
        <begin position="637"/>
        <end position="717"/>
    </location>
</feature>
<feature type="compositionally biased region" description="Polar residues" evidence="1">
    <location>
        <begin position="648"/>
        <end position="672"/>
    </location>
</feature>
<feature type="compositionally biased region" description="Basic and acidic residues" evidence="1">
    <location>
        <begin position="288"/>
        <end position="297"/>
    </location>
</feature>
<proteinExistence type="predicted"/>
<feature type="region of interest" description="Disordered" evidence="1">
    <location>
        <begin position="535"/>
        <end position="558"/>
    </location>
</feature>
<feature type="compositionally biased region" description="Polar residues" evidence="1">
    <location>
        <begin position="243"/>
        <end position="259"/>
    </location>
</feature>
<sequence length="856" mass="91290">MGSWGNKEERRTDRMPKLHMQPTATQSPMTPPNDLGIGRVEELPLDNTKREHHDRLRPRRPVAPTQTSESLQEYLKLAKTGLDDDEAKGVQNLSDLGGPSSYRASGGPSQDYVPKPRPANDAYAGMKTSPNGILLPPGAEVRIFTKASGNGAGTNVLVKAVGGTEQTYATQATSSQAIGATQVTSAMSSQGASAAFKGSQHNPGRGSTSALPPHLRKKPAEGDSSPSSAQTTQSTQADKQPAQPAQSTQSVSPALSTQPAQAAQAAKMQTPIAAVAPPTTKASLPSEGRMEHEHAKATDSALPSDRQLFSSTCKGKIGGPGGSWEDVIVKLKVVFTENRPEGHAMFVMEYKDILTKSHGLETYRCVYAKGVLVICSFIDSSNDKPREERYSFRFPDESTGVEFNLQCDNIKRVMEYILKHAIPAKSEAVEPSAKQEAEAESLPETPSEKTAVGTPTPEPISKKVAAPKTDVDQNASKTTGLEDAFDKLALDKVKGSSMYTAERTAERRQYSAEQLLERRSSAEMPPGIKDVKIPLQKDRGGRLPPHLHSNRRQESSADLQANAKLHQEWLSVLATASTVAPAGKSDTLVEVEINNQVVQTPIKEAPIFQESEPAQEAPVQKPELTEASAADESLISFKTSKSEVDSAVSMQPTSTTPTVEDETLNTSLSQEGGTPVPVAESTAKQTDAANATDSSEQPTPVMPPAQANPHPGYIHGVQGMPPQMPTPIMGSPHMAGPAIYHPYGAQQIIESAMQQHLPANGVLHAISVTYHVSQGPSSAQQTGGHQPAPTMYNMTQQLNTGTGFSPRAQVFQPVVQGQTVNSNGPKMRRGLESSRFATGFSGAKYAGSFTGIAADE</sequence>
<comment type="caution">
    <text evidence="2">The sequence shown here is derived from an EMBL/GenBank/DDBJ whole genome shotgun (WGS) entry which is preliminary data.</text>
</comment>
<feature type="compositionally biased region" description="Basic and acidic residues" evidence="1">
    <location>
        <begin position="1"/>
        <end position="16"/>
    </location>
</feature>
<protein>
    <submittedName>
        <fullName evidence="2">Uncharacterized protein</fullName>
    </submittedName>
</protein>
<feature type="compositionally biased region" description="Polar residues" evidence="1">
    <location>
        <begin position="682"/>
        <end position="698"/>
    </location>
</feature>
<evidence type="ECO:0000256" key="1">
    <source>
        <dbReference type="SAM" id="MobiDB-lite"/>
    </source>
</evidence>
<feature type="compositionally biased region" description="Basic and acidic residues" evidence="1">
    <location>
        <begin position="39"/>
        <end position="54"/>
    </location>
</feature>
<feature type="region of interest" description="Disordered" evidence="1">
    <location>
        <begin position="191"/>
        <end position="304"/>
    </location>
</feature>
<accession>A0A8H3ZJU6</accession>
<keyword evidence="3" id="KW-1185">Reference proteome</keyword>
<dbReference type="EMBL" id="WOWK01000066">
    <property type="protein sequence ID" value="KAF0321923.1"/>
    <property type="molecule type" value="Genomic_DNA"/>
</dbReference>
<evidence type="ECO:0000313" key="2">
    <source>
        <dbReference type="EMBL" id="KAF0321923.1"/>
    </source>
</evidence>
<reference evidence="2 3" key="1">
    <citation type="submission" date="2019-12" db="EMBL/GenBank/DDBJ databases">
        <title>A genome sequence resource for the geographically widespread anthracnose pathogen Colletotrichum asianum.</title>
        <authorList>
            <person name="Meng Y."/>
        </authorList>
    </citation>
    <scope>NUCLEOTIDE SEQUENCE [LARGE SCALE GENOMIC DNA]</scope>
    <source>
        <strain evidence="2 3">ICMP 18580</strain>
    </source>
</reference>
<evidence type="ECO:0000313" key="3">
    <source>
        <dbReference type="Proteomes" id="UP000434172"/>
    </source>
</evidence>
<gene>
    <name evidence="2" type="ORF">GQ607_010856</name>
</gene>
<name>A0A8H3ZJU6_9PEZI</name>
<feature type="region of interest" description="Disordered" evidence="1">
    <location>
        <begin position="427"/>
        <end position="477"/>
    </location>
</feature>
<feature type="compositionally biased region" description="Polar residues" evidence="1">
    <location>
        <begin position="199"/>
        <end position="210"/>
    </location>
</feature>